<evidence type="ECO:0000256" key="1">
    <source>
        <dbReference type="SAM" id="Coils"/>
    </source>
</evidence>
<proteinExistence type="predicted"/>
<feature type="coiled-coil region" evidence="1">
    <location>
        <begin position="131"/>
        <end position="226"/>
    </location>
</feature>
<feature type="region of interest" description="Disordered" evidence="2">
    <location>
        <begin position="355"/>
        <end position="377"/>
    </location>
</feature>
<dbReference type="PANTHER" id="PTHR43977">
    <property type="entry name" value="STRUCTURAL MAINTENANCE OF CHROMOSOMES PROTEIN 3"/>
    <property type="match status" value="1"/>
</dbReference>
<evidence type="ECO:0000256" key="2">
    <source>
        <dbReference type="SAM" id="MobiDB-lite"/>
    </source>
</evidence>
<gene>
    <name evidence="3" type="ORF">CISIN_1g0013281mg</name>
</gene>
<name>A0A067DQ55_CITSI</name>
<accession>A0A067DQ55</accession>
<dbReference type="Proteomes" id="UP000027120">
    <property type="component" value="Unassembled WGS sequence"/>
</dbReference>
<evidence type="ECO:0008006" key="5">
    <source>
        <dbReference type="Google" id="ProtNLM"/>
    </source>
</evidence>
<protein>
    <recommendedName>
        <fullName evidence="5">SMC hinge domain-containing protein</fullName>
    </recommendedName>
</protein>
<evidence type="ECO:0000313" key="3">
    <source>
        <dbReference type="EMBL" id="KDO45134.1"/>
    </source>
</evidence>
<reference evidence="3 4" key="1">
    <citation type="submission" date="2014-04" db="EMBL/GenBank/DDBJ databases">
        <authorList>
            <consortium name="International Citrus Genome Consortium"/>
            <person name="Gmitter F."/>
            <person name="Chen C."/>
            <person name="Farmerie W."/>
            <person name="Harkins T."/>
            <person name="Desany B."/>
            <person name="Mohiuddin M."/>
            <person name="Kodira C."/>
            <person name="Borodovsky M."/>
            <person name="Lomsadze A."/>
            <person name="Burns P."/>
            <person name="Jenkins J."/>
            <person name="Prochnik S."/>
            <person name="Shu S."/>
            <person name="Chapman J."/>
            <person name="Pitluck S."/>
            <person name="Schmutz J."/>
            <person name="Rokhsar D."/>
        </authorList>
    </citation>
    <scope>NUCLEOTIDE SEQUENCE</scope>
</reference>
<dbReference type="EMBL" id="KK785274">
    <property type="protein sequence ID" value="KDO45134.1"/>
    <property type="molecule type" value="Genomic_DNA"/>
</dbReference>
<evidence type="ECO:0000313" key="4">
    <source>
        <dbReference type="Proteomes" id="UP000027120"/>
    </source>
</evidence>
<dbReference type="InterPro" id="IPR027417">
    <property type="entry name" value="P-loop_NTPase"/>
</dbReference>
<dbReference type="Gene3D" id="3.40.50.300">
    <property type="entry name" value="P-loop containing nucleotide triphosphate hydrolases"/>
    <property type="match status" value="1"/>
</dbReference>
<dbReference type="AlphaFoldDB" id="A0A067DQ55"/>
<dbReference type="STRING" id="2711.A0A067DQ55"/>
<sequence>LISQLDQKITEHVTEQQKTDAKRAHDKSELEQLKQDIANANKQKQIISKALENKEKSLADVRTQLDQLEASMAMKQAEMNTDLIDHLSLDEKNLLSRLNPEITELKEKLITCRTDRIEYETRKAELETNLTTNLMRRKQELEALISSAENDVMLSEAESKKQELADAKSFVEDARQELKRVSDSIVQLTKELNKIKDEKTKLKTLEDNYERKLQDDARELEQLLSRRNILLAKQEEYSKKIRELGPLSSDAFDTYKRKGVKELLKMLHRCNEQLQQFSHVNKKALDQYVNFTEQREELQRRQAELDAGDEKIKELISVLDQRKDESIERTFKGVARHFREVFSELVQGGHGHLVMMKKKDGDHGDDDDDDGPRESDVEGRVEKYIGVKVKACTSVKMNSFAFIKIELLNI</sequence>
<keyword evidence="4" id="KW-1185">Reference proteome</keyword>
<feature type="coiled-coil region" evidence="1">
    <location>
        <begin position="23"/>
        <end position="78"/>
    </location>
</feature>
<keyword evidence="1" id="KW-0175">Coiled coil</keyword>
<feature type="non-terminal residue" evidence="3">
    <location>
        <position position="1"/>
    </location>
</feature>
<organism evidence="3 4">
    <name type="scientific">Citrus sinensis</name>
    <name type="common">Sweet orange</name>
    <name type="synonym">Citrus aurantium var. sinensis</name>
    <dbReference type="NCBI Taxonomy" id="2711"/>
    <lineage>
        <taxon>Eukaryota</taxon>
        <taxon>Viridiplantae</taxon>
        <taxon>Streptophyta</taxon>
        <taxon>Embryophyta</taxon>
        <taxon>Tracheophyta</taxon>
        <taxon>Spermatophyta</taxon>
        <taxon>Magnoliopsida</taxon>
        <taxon>eudicotyledons</taxon>
        <taxon>Gunneridae</taxon>
        <taxon>Pentapetalae</taxon>
        <taxon>rosids</taxon>
        <taxon>malvids</taxon>
        <taxon>Sapindales</taxon>
        <taxon>Rutaceae</taxon>
        <taxon>Aurantioideae</taxon>
        <taxon>Citrus</taxon>
    </lineage>
</organism>